<evidence type="ECO:0000313" key="4">
    <source>
        <dbReference type="EMBL" id="ORX85027.1"/>
    </source>
</evidence>
<keyword evidence="1" id="KW-0175">Coiled coil</keyword>
<comment type="caution">
    <text evidence="4">The sequence shown here is derived from an EMBL/GenBank/DDBJ whole genome shotgun (WGS) entry which is preliminary data.</text>
</comment>
<dbReference type="Pfam" id="PF08757">
    <property type="entry name" value="CotH"/>
    <property type="match status" value="1"/>
</dbReference>
<dbReference type="EMBL" id="MCFG01000042">
    <property type="protein sequence ID" value="ORX85027.1"/>
    <property type="molecule type" value="Genomic_DNA"/>
</dbReference>
<keyword evidence="5" id="KW-1185">Reference proteome</keyword>
<gene>
    <name evidence="4" type="ORF">BCR32DRAFT_290980</name>
</gene>
<evidence type="ECO:0000256" key="2">
    <source>
        <dbReference type="SAM" id="SignalP"/>
    </source>
</evidence>
<accession>A0A1Y1XH02</accession>
<dbReference type="InterPro" id="IPR003655">
    <property type="entry name" value="aKRAB"/>
</dbReference>
<organism evidence="4 5">
    <name type="scientific">Anaeromyces robustus</name>
    <dbReference type="NCBI Taxonomy" id="1754192"/>
    <lineage>
        <taxon>Eukaryota</taxon>
        <taxon>Fungi</taxon>
        <taxon>Fungi incertae sedis</taxon>
        <taxon>Chytridiomycota</taxon>
        <taxon>Chytridiomycota incertae sedis</taxon>
        <taxon>Neocallimastigomycetes</taxon>
        <taxon>Neocallimastigales</taxon>
        <taxon>Neocallimastigaceae</taxon>
        <taxon>Anaeromyces</taxon>
    </lineage>
</organism>
<name>A0A1Y1XH02_9FUNG</name>
<feature type="signal peptide" evidence="2">
    <location>
        <begin position="1"/>
        <end position="18"/>
    </location>
</feature>
<keyword evidence="2" id="KW-0732">Signal</keyword>
<dbReference type="GO" id="GO:0006355">
    <property type="term" value="P:regulation of DNA-templated transcription"/>
    <property type="evidence" value="ECO:0007669"/>
    <property type="project" value="InterPro"/>
</dbReference>
<feature type="chain" id="PRO_5012982764" description="KRAB-related domain-containing protein" evidence="2">
    <location>
        <begin position="19"/>
        <end position="1331"/>
    </location>
</feature>
<evidence type="ECO:0000256" key="1">
    <source>
        <dbReference type="SAM" id="Coils"/>
    </source>
</evidence>
<feature type="coiled-coil region" evidence="1">
    <location>
        <begin position="1304"/>
        <end position="1331"/>
    </location>
</feature>
<dbReference type="OrthoDB" id="2152371at2759"/>
<evidence type="ECO:0000259" key="3">
    <source>
        <dbReference type="PROSITE" id="PS50806"/>
    </source>
</evidence>
<dbReference type="InterPro" id="IPR014867">
    <property type="entry name" value="Spore_coat_CotH_CotH2/3/7"/>
</dbReference>
<evidence type="ECO:0000313" key="5">
    <source>
        <dbReference type="Proteomes" id="UP000193944"/>
    </source>
</evidence>
<dbReference type="Proteomes" id="UP000193944">
    <property type="component" value="Unassembled WGS sequence"/>
</dbReference>
<sequence>MLVVLIITVLLKVCCVLCESSFINNGQRAQLFEKMDNEVSTFKIYLPEIEFSFLKNITAPRDTDSGSGGSFNPINADNLETFEFHINSINYDIIAFKQEIEKILPLLKLYNLKKEYPNLDFNKYSYLNFTSKGYPIFNEEEILKEFNFDAIYYIDMDYDYYYDDLKIAILNSNKKYNILSLLITLSHLTTFTNSEMDNHLKNELFFYKFILQNPVDGKFFINEDEYNESFQNYLSENSSYDEITPYNIQEKHFERIYGHLKEIKKNMKRKLELLNKCNFKEVYPNFDFSKELPNLKINENGFANLNIDNIMEGFKFNLEDYISFELGYNYNDLNIMVYQSNPKFDILNILITLANITTFNNSKIDDELTRRLVYFKFISKDENNNIYTFDNKSYQYFNNIYNNKLNMNDSSYIKDYLSKDYSINIVENNNDEFYERQMNNLYNYKEKLCYLYTMLYSIQQINFIEEYPNYNFKEEFPELLISEDGFPQYNLEQVIKEFNFDPNNCNYCIENLCTENDVLIEIFQSNPNFNIIKLSKILADLSTFTYISNDSEFTYKLSIFKCVILKEDGKYYFDNNSYIKFMNRYKYYLDETPLFILREELDKIQKKINSDLETFKSYNFTELYPSFNFKEKLPELKVSDNGISEINIDEIMQGFQFDEKEYENKRFNNDNKDFELYVYQSNKDFNLLNIYQTLTNITTFEYSEEIEPIQQILCPYKFIYLDNMNNYFIDMYEYNQFKYDTFIRSNQFNNISHEIIETLNNLKKYNLKELCPTLDFEEKLPELNVSNDGYSKINVDEIIKGFKFKEEDYPYLDFNIENEYLYLYVYQSNKNFNLLKILMIISNNIDYSDFNTHNEFTKTIAKYSFIRRNDDGFLTIDDSHYDIFISQTFNDDNNDDDNINDSSNGDIIDDNTESLISNNFKTKNATMIVNINGKEINFDKVTFSLSGKLSRSLSKPQFKVKIRGKKDLYGRTQLKLRPDTIDPTQLRSKIISDIHNRIGVPSLSAGYTTLYINDEYMGLYILTDIYKLSWVEYEYGEKNATSLYKCDHSYLTKDINECKNENDDIQISITEIDEFVNILENANSASDIEDIFDINQFLTEMAIEYLTGGWEHYQNAHNYIMFKPKNGKWLYLSHDFDLDLSGYNAHPISSYEDFFTNSHLIDILILQDPEPFIQILKNIVINVFNPTILFPHIDELKALIKLYIEKDKTPDENGNYPGRYKLNDFDFFTMEQWEANCEYTTVPTYFYYSFGIKYWILMKYRYVCNTLKMECDPIYMDNNYKYVINKNVEYMDIINYYPSTYKYIEEYGEQIREYEEKTEECEERIEEYEEN</sequence>
<reference evidence="4 5" key="1">
    <citation type="submission" date="2016-08" db="EMBL/GenBank/DDBJ databases">
        <title>A Parts List for Fungal Cellulosomes Revealed by Comparative Genomics.</title>
        <authorList>
            <consortium name="DOE Joint Genome Institute"/>
            <person name="Haitjema C.H."/>
            <person name="Gilmore S.P."/>
            <person name="Henske J.K."/>
            <person name="Solomon K.V."/>
            <person name="De Groot R."/>
            <person name="Kuo A."/>
            <person name="Mondo S.J."/>
            <person name="Salamov A.A."/>
            <person name="Labutti K."/>
            <person name="Zhao Z."/>
            <person name="Chiniquy J."/>
            <person name="Barry K."/>
            <person name="Brewer H.M."/>
            <person name="Purvine S.O."/>
            <person name="Wright A.T."/>
            <person name="Boxma B."/>
            <person name="Van Alen T."/>
            <person name="Hackstein J.H."/>
            <person name="Baker S.E."/>
            <person name="Grigoriev I.V."/>
            <person name="O'Malley M.A."/>
        </authorList>
    </citation>
    <scope>NUCLEOTIDE SEQUENCE [LARGE SCALE GENOMIC DNA]</scope>
    <source>
        <strain evidence="4 5">S4</strain>
    </source>
</reference>
<protein>
    <recommendedName>
        <fullName evidence="3">KRAB-related domain-containing protein</fullName>
    </recommendedName>
</protein>
<feature type="domain" description="KRAB-related" evidence="3">
    <location>
        <begin position="235"/>
        <end position="299"/>
    </location>
</feature>
<reference evidence="4 5" key="2">
    <citation type="submission" date="2016-08" db="EMBL/GenBank/DDBJ databases">
        <title>Pervasive Adenine N6-methylation of Active Genes in Fungi.</title>
        <authorList>
            <consortium name="DOE Joint Genome Institute"/>
            <person name="Mondo S.J."/>
            <person name="Dannebaum R.O."/>
            <person name="Kuo R.C."/>
            <person name="Labutti K."/>
            <person name="Haridas S."/>
            <person name="Kuo A."/>
            <person name="Salamov A."/>
            <person name="Ahrendt S.R."/>
            <person name="Lipzen A."/>
            <person name="Sullivan W."/>
            <person name="Andreopoulos W.B."/>
            <person name="Clum A."/>
            <person name="Lindquist E."/>
            <person name="Daum C."/>
            <person name="Ramamoorthy G.K."/>
            <person name="Gryganskyi A."/>
            <person name="Culley D."/>
            <person name="Magnuson J.K."/>
            <person name="James T.Y."/>
            <person name="O'Malley M.A."/>
            <person name="Stajich J.E."/>
            <person name="Spatafora J.W."/>
            <person name="Visel A."/>
            <person name="Grigoriev I.V."/>
        </authorList>
    </citation>
    <scope>NUCLEOTIDE SEQUENCE [LARGE SCALE GENOMIC DNA]</scope>
    <source>
        <strain evidence="4 5">S4</strain>
    </source>
</reference>
<proteinExistence type="predicted"/>
<dbReference type="PROSITE" id="PS50806">
    <property type="entry name" value="KRAB_RELATED"/>
    <property type="match status" value="1"/>
</dbReference>